<dbReference type="InterPro" id="IPR006153">
    <property type="entry name" value="Cation/H_exchanger_TM"/>
</dbReference>
<feature type="transmembrane region" description="Helical" evidence="10">
    <location>
        <begin position="243"/>
        <end position="261"/>
    </location>
</feature>
<feature type="transmembrane region" description="Helical" evidence="10">
    <location>
        <begin position="380"/>
        <end position="399"/>
    </location>
</feature>
<evidence type="ECO:0000256" key="8">
    <source>
        <dbReference type="ARBA" id="ARBA00023136"/>
    </source>
</evidence>
<gene>
    <name evidence="12" type="primary">gerN</name>
    <name evidence="12" type="ORF">McpCs1_13100</name>
</gene>
<evidence type="ECO:0000256" key="2">
    <source>
        <dbReference type="ARBA" id="ARBA00022448"/>
    </source>
</evidence>
<feature type="transmembrane region" description="Helical" evidence="10">
    <location>
        <begin position="219"/>
        <end position="237"/>
    </location>
</feature>
<evidence type="ECO:0000256" key="1">
    <source>
        <dbReference type="ARBA" id="ARBA00004141"/>
    </source>
</evidence>
<feature type="transmembrane region" description="Helical" evidence="10">
    <location>
        <begin position="6"/>
        <end position="26"/>
    </location>
</feature>
<comment type="caution">
    <text evidence="12">The sequence shown here is derived from an EMBL/GenBank/DDBJ whole genome shotgun (WGS) entry which is preliminary data.</text>
</comment>
<feature type="transmembrane region" description="Helical" evidence="10">
    <location>
        <begin position="332"/>
        <end position="354"/>
    </location>
</feature>
<evidence type="ECO:0000256" key="3">
    <source>
        <dbReference type="ARBA" id="ARBA00022449"/>
    </source>
</evidence>
<feature type="transmembrane region" description="Helical" evidence="10">
    <location>
        <begin position="89"/>
        <end position="109"/>
    </location>
</feature>
<dbReference type="GO" id="GO:0015297">
    <property type="term" value="F:antiporter activity"/>
    <property type="evidence" value="ECO:0007669"/>
    <property type="project" value="UniProtKB-KW"/>
</dbReference>
<name>A0AAE4MH03_9EURY</name>
<organism evidence="12 13">
    <name type="scientific">Methanorbis rubei</name>
    <dbReference type="NCBI Taxonomy" id="3028300"/>
    <lineage>
        <taxon>Archaea</taxon>
        <taxon>Methanobacteriati</taxon>
        <taxon>Methanobacteriota</taxon>
        <taxon>Stenosarchaea group</taxon>
        <taxon>Methanomicrobia</taxon>
        <taxon>Methanomicrobiales</taxon>
        <taxon>Methanocorpusculaceae</taxon>
        <taxon>Methanorbis</taxon>
    </lineage>
</organism>
<feature type="transmembrane region" description="Helical" evidence="10">
    <location>
        <begin position="300"/>
        <end position="320"/>
    </location>
</feature>
<feature type="transmembrane region" description="Helical" evidence="10">
    <location>
        <begin position="33"/>
        <end position="52"/>
    </location>
</feature>
<keyword evidence="2" id="KW-0813">Transport</keyword>
<feature type="domain" description="Cation/H+ exchanger transmembrane" evidence="11">
    <location>
        <begin position="17"/>
        <end position="403"/>
    </location>
</feature>
<evidence type="ECO:0000313" key="12">
    <source>
        <dbReference type="EMBL" id="MDV0443925.1"/>
    </source>
</evidence>
<accession>A0AAE4MH03</accession>
<dbReference type="GO" id="GO:0006814">
    <property type="term" value="P:sodium ion transport"/>
    <property type="evidence" value="ECO:0007669"/>
    <property type="project" value="UniProtKB-KW"/>
</dbReference>
<keyword evidence="13" id="KW-1185">Reference proteome</keyword>
<dbReference type="GO" id="GO:0016020">
    <property type="term" value="C:membrane"/>
    <property type="evidence" value="ECO:0007669"/>
    <property type="project" value="UniProtKB-SubCell"/>
</dbReference>
<dbReference type="RefSeq" id="WP_338096434.1">
    <property type="nucleotide sequence ID" value="NZ_JAWDKB010000005.1"/>
</dbReference>
<evidence type="ECO:0000256" key="10">
    <source>
        <dbReference type="SAM" id="Phobius"/>
    </source>
</evidence>
<sequence length="421" mass="45435">MEDITSTVEFQMSLLLFVALGGYLLATRIHQSAVIGEIIVGLIVGPSVLGLITYTDFVQSLAGLGAIILLFVVGFEFELSDITDWRYGVIALVGVIVPWIGGYATSMFFGMDFFTAIFIGTALTATSIAITANVLREMGKLHQPFAKAIIGAAVIDDVLSLIVLSICKDLGATGELVPAAVIFTVIKSIGFVVIAALVGIKVIPPLITKMDGTKLARQFPEFVFIFAMMIAFLYAMAAEFVGVSAIVGAFLAGVCVNRVSLKHSLDIKLGAEYLYIIFAAIFFVSLGIIVDLHFLTPEMIWFIIALIIIAIITKVVGCGVPAKFLGMNTRDSLIIGFGMVPRGEVAMIVGLIALTHFQDMAAAATDLVQRELLLRQGNEVFIAIVVMSLITTIVVPLVYKGWLFKSEKKPDDVCEMDQFEL</sequence>
<feature type="transmembrane region" description="Helical" evidence="10">
    <location>
        <begin position="58"/>
        <end position="77"/>
    </location>
</feature>
<feature type="transmembrane region" description="Helical" evidence="10">
    <location>
        <begin position="115"/>
        <end position="136"/>
    </location>
</feature>
<keyword evidence="6" id="KW-0915">Sodium</keyword>
<dbReference type="InterPro" id="IPR038770">
    <property type="entry name" value="Na+/solute_symporter_sf"/>
</dbReference>
<evidence type="ECO:0000256" key="6">
    <source>
        <dbReference type="ARBA" id="ARBA00023053"/>
    </source>
</evidence>
<dbReference type="Gene3D" id="1.20.1530.20">
    <property type="match status" value="1"/>
</dbReference>
<keyword evidence="7" id="KW-0406">Ion transport</keyword>
<keyword evidence="5 10" id="KW-1133">Transmembrane helix</keyword>
<dbReference type="PANTHER" id="PTHR43562">
    <property type="entry name" value="NAPA-TYPE SODIUM/HYDROGEN ANTIPORTER"/>
    <property type="match status" value="1"/>
</dbReference>
<evidence type="ECO:0000256" key="4">
    <source>
        <dbReference type="ARBA" id="ARBA00022692"/>
    </source>
</evidence>
<dbReference type="Proteomes" id="UP001283212">
    <property type="component" value="Unassembled WGS sequence"/>
</dbReference>
<protein>
    <submittedName>
        <fullName evidence="12">Na(+)/H(+)-K(+) antiporter GerN</fullName>
    </submittedName>
</protein>
<evidence type="ECO:0000256" key="9">
    <source>
        <dbReference type="ARBA" id="ARBA00023201"/>
    </source>
</evidence>
<dbReference type="GO" id="GO:1902600">
    <property type="term" value="P:proton transmembrane transport"/>
    <property type="evidence" value="ECO:0007669"/>
    <property type="project" value="InterPro"/>
</dbReference>
<comment type="subcellular location">
    <subcellularLocation>
        <location evidence="1">Membrane</location>
        <topology evidence="1">Multi-pass membrane protein</topology>
    </subcellularLocation>
</comment>
<feature type="transmembrane region" description="Helical" evidence="10">
    <location>
        <begin position="178"/>
        <end position="198"/>
    </location>
</feature>
<dbReference type="Pfam" id="PF00999">
    <property type="entry name" value="Na_H_Exchanger"/>
    <property type="match status" value="1"/>
</dbReference>
<keyword evidence="8 10" id="KW-0472">Membrane</keyword>
<dbReference type="AlphaFoldDB" id="A0AAE4MH03"/>
<evidence type="ECO:0000256" key="5">
    <source>
        <dbReference type="ARBA" id="ARBA00022989"/>
    </source>
</evidence>
<evidence type="ECO:0000256" key="7">
    <source>
        <dbReference type="ARBA" id="ARBA00023065"/>
    </source>
</evidence>
<keyword evidence="4 10" id="KW-0812">Transmembrane</keyword>
<evidence type="ECO:0000259" key="11">
    <source>
        <dbReference type="Pfam" id="PF00999"/>
    </source>
</evidence>
<feature type="transmembrane region" description="Helical" evidence="10">
    <location>
        <begin position="148"/>
        <end position="166"/>
    </location>
</feature>
<proteinExistence type="predicted"/>
<keyword evidence="9" id="KW-0739">Sodium transport</keyword>
<feature type="transmembrane region" description="Helical" evidence="10">
    <location>
        <begin position="273"/>
        <end position="294"/>
    </location>
</feature>
<dbReference type="PANTHER" id="PTHR43562:SF3">
    <property type="entry name" value="SODIUM ION_PROTON EXCHANGER (EUROFUNG)"/>
    <property type="match status" value="1"/>
</dbReference>
<reference evidence="12 13" key="1">
    <citation type="submission" date="2023-06" db="EMBL/GenBank/DDBJ databases">
        <title>Genome sequence of Methancorpusculaceae sp. Cs1.</title>
        <authorList>
            <person name="Protasov E."/>
            <person name="Platt K."/>
            <person name="Poehlein A."/>
            <person name="Daniel R."/>
            <person name="Brune A."/>
        </authorList>
    </citation>
    <scope>NUCLEOTIDE SEQUENCE [LARGE SCALE GENOMIC DNA]</scope>
    <source>
        <strain evidence="12 13">Cs1</strain>
    </source>
</reference>
<dbReference type="EMBL" id="JAWDKB010000005">
    <property type="protein sequence ID" value="MDV0443925.1"/>
    <property type="molecule type" value="Genomic_DNA"/>
</dbReference>
<keyword evidence="3" id="KW-0050">Antiport</keyword>
<evidence type="ECO:0000313" key="13">
    <source>
        <dbReference type="Proteomes" id="UP001283212"/>
    </source>
</evidence>